<keyword evidence="5" id="KW-1003">Cell membrane</keyword>
<protein>
    <recommendedName>
        <fullName evidence="3">Multidrug export protein MepA</fullName>
    </recommendedName>
</protein>
<evidence type="ECO:0000313" key="12">
    <source>
        <dbReference type="Proteomes" id="UP000295066"/>
    </source>
</evidence>
<feature type="transmembrane region" description="Helical" evidence="10">
    <location>
        <begin position="316"/>
        <end position="339"/>
    </location>
</feature>
<dbReference type="GO" id="GO:0015297">
    <property type="term" value="F:antiporter activity"/>
    <property type="evidence" value="ECO:0007669"/>
    <property type="project" value="InterPro"/>
</dbReference>
<dbReference type="InterPro" id="IPR048279">
    <property type="entry name" value="MdtK-like"/>
</dbReference>
<dbReference type="Proteomes" id="UP000295066">
    <property type="component" value="Unassembled WGS sequence"/>
</dbReference>
<name>A0A4R8MEQ6_9BACT</name>
<evidence type="ECO:0000256" key="10">
    <source>
        <dbReference type="SAM" id="Phobius"/>
    </source>
</evidence>
<evidence type="ECO:0000256" key="8">
    <source>
        <dbReference type="ARBA" id="ARBA00023136"/>
    </source>
</evidence>
<feature type="transmembrane region" description="Helical" evidence="10">
    <location>
        <begin position="273"/>
        <end position="295"/>
    </location>
</feature>
<feature type="transmembrane region" description="Helical" evidence="10">
    <location>
        <begin position="94"/>
        <end position="116"/>
    </location>
</feature>
<keyword evidence="8 10" id="KW-0472">Membrane</keyword>
<comment type="subcellular location">
    <subcellularLocation>
        <location evidence="1">Cell membrane</location>
        <topology evidence="1">Multi-pass membrane protein</topology>
    </subcellularLocation>
</comment>
<dbReference type="InterPro" id="IPR051327">
    <property type="entry name" value="MATE_MepA_subfamily"/>
</dbReference>
<keyword evidence="12" id="KW-1185">Reference proteome</keyword>
<comment type="caution">
    <text evidence="11">The sequence shown here is derived from an EMBL/GenBank/DDBJ whole genome shotgun (WGS) entry which is preliminary data.</text>
</comment>
<dbReference type="GO" id="GO:0005886">
    <property type="term" value="C:plasma membrane"/>
    <property type="evidence" value="ECO:0007669"/>
    <property type="project" value="UniProtKB-SubCell"/>
</dbReference>
<evidence type="ECO:0000256" key="3">
    <source>
        <dbReference type="ARBA" id="ARBA00022106"/>
    </source>
</evidence>
<feature type="transmembrane region" description="Helical" evidence="10">
    <location>
        <begin position="359"/>
        <end position="383"/>
    </location>
</feature>
<gene>
    <name evidence="11" type="ORF">C8D99_10352</name>
</gene>
<evidence type="ECO:0000256" key="5">
    <source>
        <dbReference type="ARBA" id="ARBA00022475"/>
    </source>
</evidence>
<evidence type="ECO:0000256" key="7">
    <source>
        <dbReference type="ARBA" id="ARBA00022989"/>
    </source>
</evidence>
<keyword evidence="7 10" id="KW-1133">Transmembrane helix</keyword>
<dbReference type="CDD" id="cd13143">
    <property type="entry name" value="MATE_MepA_like"/>
    <property type="match status" value="1"/>
</dbReference>
<feature type="transmembrane region" description="Helical" evidence="10">
    <location>
        <begin position="166"/>
        <end position="189"/>
    </location>
</feature>
<accession>A0A4R8MEQ6</accession>
<dbReference type="Pfam" id="PF01554">
    <property type="entry name" value="MatE"/>
    <property type="match status" value="2"/>
</dbReference>
<feature type="transmembrane region" description="Helical" evidence="10">
    <location>
        <begin position="390"/>
        <end position="411"/>
    </location>
</feature>
<dbReference type="PIRSF" id="PIRSF006603">
    <property type="entry name" value="DinF"/>
    <property type="match status" value="1"/>
</dbReference>
<dbReference type="GO" id="GO:0046677">
    <property type="term" value="P:response to antibiotic"/>
    <property type="evidence" value="ECO:0007669"/>
    <property type="project" value="UniProtKB-KW"/>
</dbReference>
<dbReference type="InterPro" id="IPR002528">
    <property type="entry name" value="MATE_fam"/>
</dbReference>
<dbReference type="InterPro" id="IPR045070">
    <property type="entry name" value="MATE_MepA-like"/>
</dbReference>
<evidence type="ECO:0000313" key="11">
    <source>
        <dbReference type="EMBL" id="TDY62832.1"/>
    </source>
</evidence>
<feature type="transmembrane region" description="Helical" evidence="10">
    <location>
        <begin position="12"/>
        <end position="31"/>
    </location>
</feature>
<dbReference type="EMBL" id="SORI01000003">
    <property type="protein sequence ID" value="TDY62832.1"/>
    <property type="molecule type" value="Genomic_DNA"/>
</dbReference>
<evidence type="ECO:0000256" key="6">
    <source>
        <dbReference type="ARBA" id="ARBA00022692"/>
    </source>
</evidence>
<evidence type="ECO:0000256" key="9">
    <source>
        <dbReference type="ARBA" id="ARBA00023251"/>
    </source>
</evidence>
<evidence type="ECO:0000256" key="4">
    <source>
        <dbReference type="ARBA" id="ARBA00022448"/>
    </source>
</evidence>
<dbReference type="AlphaFoldDB" id="A0A4R8MEQ6"/>
<dbReference type="PANTHER" id="PTHR43823:SF3">
    <property type="entry name" value="MULTIDRUG EXPORT PROTEIN MEPA"/>
    <property type="match status" value="1"/>
</dbReference>
<dbReference type="RefSeq" id="WP_133956403.1">
    <property type="nucleotide sequence ID" value="NZ_SORI01000003.1"/>
</dbReference>
<dbReference type="OrthoDB" id="3432at2"/>
<keyword evidence="6 10" id="KW-0812">Transmembrane</keyword>
<dbReference type="PANTHER" id="PTHR43823">
    <property type="entry name" value="SPORULATION PROTEIN YKVU"/>
    <property type="match status" value="1"/>
</dbReference>
<keyword evidence="4" id="KW-0813">Transport</keyword>
<feature type="transmembrane region" description="Helical" evidence="10">
    <location>
        <begin position="51"/>
        <end position="73"/>
    </location>
</feature>
<dbReference type="NCBIfam" id="TIGR00797">
    <property type="entry name" value="matE"/>
    <property type="match status" value="1"/>
</dbReference>
<keyword evidence="9" id="KW-0046">Antibiotic resistance</keyword>
<sequence>MSTDRHLLGTQGIGRLLFRLSLPSAVGMIVMSSYNVVDAIFIGRGVGSPGLAAVAICFPLQMLAGALAIMAGAGGASIISRSLGAGDMERARKAFGTTVSFASGIGIAVALLVFLFLEQVLRLFGATEAILPHAEAYLSVILFGIPLQMFAMVGNHAARAEGRARIAMTTLLISAILNIILDPIFIFGLGWGMRGAAVATVLSQMVMFVWIFGYFYRGKSALSFVSKYLVPSPRLLREIVAVGSSEFVRMAAGSLSIVLVNGALVHWGGDLHVAVYGVINRALSFFFMPLMGIAQGFQPILGYNYGAGNLVRARRAIRLAVTASTVLALIGFTAAQVFPREIFRLFSADEALIAEGVRAMSLISMAFFLIGFQITGSAMFQALGKARPAFLLSLSRQVLLLIPLVLILPGFLGTKGVWISFPLADSGSFLLTLYLFRRELRNLSVSGPAGSD</sequence>
<feature type="transmembrane region" description="Helical" evidence="10">
    <location>
        <begin position="195"/>
        <end position="216"/>
    </location>
</feature>
<evidence type="ECO:0000256" key="2">
    <source>
        <dbReference type="ARBA" id="ARBA00008417"/>
    </source>
</evidence>
<dbReference type="GO" id="GO:0042910">
    <property type="term" value="F:xenobiotic transmembrane transporter activity"/>
    <property type="evidence" value="ECO:0007669"/>
    <property type="project" value="InterPro"/>
</dbReference>
<comment type="similarity">
    <text evidence="2">Belongs to the multi antimicrobial extrusion (MATE) (TC 2.A.66.1) family. MepA subfamily.</text>
</comment>
<organism evidence="11 12">
    <name type="scientific">Aminivibrio pyruvatiphilus</name>
    <dbReference type="NCBI Taxonomy" id="1005740"/>
    <lineage>
        <taxon>Bacteria</taxon>
        <taxon>Thermotogati</taxon>
        <taxon>Synergistota</taxon>
        <taxon>Synergistia</taxon>
        <taxon>Synergistales</taxon>
        <taxon>Aminobacteriaceae</taxon>
        <taxon>Aminivibrio</taxon>
    </lineage>
</organism>
<feature type="transmembrane region" description="Helical" evidence="10">
    <location>
        <begin position="247"/>
        <end position="267"/>
    </location>
</feature>
<evidence type="ECO:0000256" key="1">
    <source>
        <dbReference type="ARBA" id="ARBA00004651"/>
    </source>
</evidence>
<reference evidence="11 12" key="1">
    <citation type="submission" date="2019-03" db="EMBL/GenBank/DDBJ databases">
        <title>Genomic Encyclopedia of Type Strains, Phase IV (KMG-IV): sequencing the most valuable type-strain genomes for metagenomic binning, comparative biology and taxonomic classification.</title>
        <authorList>
            <person name="Goeker M."/>
        </authorList>
    </citation>
    <scope>NUCLEOTIDE SEQUENCE [LARGE SCALE GENOMIC DNA]</scope>
    <source>
        <strain evidence="11 12">DSM 25964</strain>
    </source>
</reference>
<proteinExistence type="inferred from homology"/>
<feature type="transmembrane region" description="Helical" evidence="10">
    <location>
        <begin position="136"/>
        <end position="154"/>
    </location>
</feature>